<evidence type="ECO:0000313" key="3">
    <source>
        <dbReference type="Proteomes" id="UP000190166"/>
    </source>
</evidence>
<dbReference type="EMBL" id="FUZZ01000004">
    <property type="protein sequence ID" value="SKD09135.1"/>
    <property type="molecule type" value="Genomic_DNA"/>
</dbReference>
<dbReference type="AlphaFoldDB" id="A0A1T5P8Q2"/>
<dbReference type="Proteomes" id="UP000190166">
    <property type="component" value="Unassembled WGS sequence"/>
</dbReference>
<sequence length="140" mass="16135">MSLQAIEQYLTEQLPNVTNLDSFGYRFFFYGPDQVLPFVTIALSDNEHDNKSNLSREGVFRVNIGISKASYNQLFTATQNDWDYTALNRFMPHPDYAAQHYICILNPEEDLLPGTIKFIEEAYLIAKNRFDKKQSARKAG</sequence>
<evidence type="ECO:0000313" key="2">
    <source>
        <dbReference type="EMBL" id="SKD09135.1"/>
    </source>
</evidence>
<dbReference type="Pfam" id="PF19694">
    <property type="entry name" value="DUF6194"/>
    <property type="match status" value="1"/>
</dbReference>
<protein>
    <recommendedName>
        <fullName evidence="1">DUF6194 domain-containing protein</fullName>
    </recommendedName>
</protein>
<organism evidence="2 3">
    <name type="scientific">Chitinophaga ginsengisegetis</name>
    <dbReference type="NCBI Taxonomy" id="393003"/>
    <lineage>
        <taxon>Bacteria</taxon>
        <taxon>Pseudomonadati</taxon>
        <taxon>Bacteroidota</taxon>
        <taxon>Chitinophagia</taxon>
        <taxon>Chitinophagales</taxon>
        <taxon>Chitinophagaceae</taxon>
        <taxon>Chitinophaga</taxon>
    </lineage>
</organism>
<feature type="domain" description="DUF6194" evidence="1">
    <location>
        <begin position="1"/>
        <end position="134"/>
    </location>
</feature>
<evidence type="ECO:0000259" key="1">
    <source>
        <dbReference type="Pfam" id="PF19694"/>
    </source>
</evidence>
<keyword evidence="3" id="KW-1185">Reference proteome</keyword>
<dbReference type="STRING" id="393003.SAMN05660461_5016"/>
<accession>A0A1T5P8Q2</accession>
<dbReference type="InterPro" id="IPR045676">
    <property type="entry name" value="DUF6194"/>
</dbReference>
<gene>
    <name evidence="2" type="ORF">SAMN05660461_5016</name>
</gene>
<dbReference type="RefSeq" id="WP_079472276.1">
    <property type="nucleotide sequence ID" value="NZ_FUZZ01000004.1"/>
</dbReference>
<proteinExistence type="predicted"/>
<name>A0A1T5P8Q2_9BACT</name>
<reference evidence="2 3" key="1">
    <citation type="submission" date="2017-02" db="EMBL/GenBank/DDBJ databases">
        <authorList>
            <person name="Peterson S.W."/>
        </authorList>
    </citation>
    <scope>NUCLEOTIDE SEQUENCE [LARGE SCALE GENOMIC DNA]</scope>
    <source>
        <strain evidence="2 3">DSM 18108</strain>
    </source>
</reference>